<dbReference type="InterPro" id="IPR011060">
    <property type="entry name" value="RibuloseP-bd_barrel"/>
</dbReference>
<evidence type="ECO:0000256" key="7">
    <source>
        <dbReference type="ARBA" id="ARBA00049047"/>
    </source>
</evidence>
<dbReference type="CDD" id="cd04724">
    <property type="entry name" value="Tryptophan_synthase_alpha"/>
    <property type="match status" value="1"/>
</dbReference>
<dbReference type="Gene3D" id="3.20.20.70">
    <property type="entry name" value="Aldolase class I"/>
    <property type="match status" value="1"/>
</dbReference>
<dbReference type="Pfam" id="PF00290">
    <property type="entry name" value="Trp_syntA"/>
    <property type="match status" value="1"/>
</dbReference>
<evidence type="ECO:0000313" key="10">
    <source>
        <dbReference type="EMBL" id="GHE69417.1"/>
    </source>
</evidence>
<sequence>MTNQKEIVSKAEMNRIEKLFQTKPNRVLNVYFTAGYPKLDDTVSILKALEASGADLIEIGIPFSDPVADGPTIQASNDVALNNGMTLKLLMEQLKDVRQKVSVPIVLMGYINPIVQYGIERFCEDCAARGIDGLILPDLPMFEYLEVYKPIFEKNGLLNTFLITPQTSEARIREIDNNTSGFIYMVSSASTTGAKTGISEEQEAYFKRVNSMGLKNPRLIGFGISNKETFDKACKNANGAIIGSAFIKVLGQEGDMEANINEFVNGVIR</sequence>
<evidence type="ECO:0000256" key="8">
    <source>
        <dbReference type="HAMAP-Rule" id="MF_00131"/>
    </source>
</evidence>
<reference evidence="11" key="1">
    <citation type="journal article" date="2019" name="Int. J. Syst. Evol. Microbiol.">
        <title>The Global Catalogue of Microorganisms (GCM) 10K type strain sequencing project: providing services to taxonomists for standard genome sequencing and annotation.</title>
        <authorList>
            <consortium name="The Broad Institute Genomics Platform"/>
            <consortium name="The Broad Institute Genome Sequencing Center for Infectious Disease"/>
            <person name="Wu L."/>
            <person name="Ma J."/>
        </authorList>
    </citation>
    <scope>NUCLEOTIDE SEQUENCE [LARGE SCALE GENOMIC DNA]</scope>
    <source>
        <strain evidence="11">CGMCC 1.15111</strain>
    </source>
</reference>
<evidence type="ECO:0000256" key="1">
    <source>
        <dbReference type="ARBA" id="ARBA00004733"/>
    </source>
</evidence>
<dbReference type="InterPro" id="IPR018204">
    <property type="entry name" value="Trp_synthase_alpha_AS"/>
</dbReference>
<evidence type="ECO:0000256" key="3">
    <source>
        <dbReference type="ARBA" id="ARBA00022605"/>
    </source>
</evidence>
<dbReference type="PANTHER" id="PTHR43406:SF1">
    <property type="entry name" value="TRYPTOPHAN SYNTHASE ALPHA CHAIN, CHLOROPLASTIC"/>
    <property type="match status" value="1"/>
</dbReference>
<evidence type="ECO:0000256" key="2">
    <source>
        <dbReference type="ARBA" id="ARBA00011270"/>
    </source>
</evidence>
<dbReference type="Proteomes" id="UP000658258">
    <property type="component" value="Unassembled WGS sequence"/>
</dbReference>
<evidence type="ECO:0000256" key="6">
    <source>
        <dbReference type="ARBA" id="ARBA00023239"/>
    </source>
</evidence>
<name>A0ABQ3I718_9BACT</name>
<feature type="active site" description="Proton acceptor" evidence="8">
    <location>
        <position position="58"/>
    </location>
</feature>
<keyword evidence="11" id="KW-1185">Reference proteome</keyword>
<protein>
    <recommendedName>
        <fullName evidence="8">Tryptophan synthase alpha chain</fullName>
        <ecNumber evidence="8">4.2.1.20</ecNumber>
    </recommendedName>
</protein>
<dbReference type="SUPFAM" id="SSF51366">
    <property type="entry name" value="Ribulose-phoshate binding barrel"/>
    <property type="match status" value="1"/>
</dbReference>
<comment type="pathway">
    <text evidence="1 8">Amino-acid biosynthesis; L-tryptophan biosynthesis; L-tryptophan from chorismate: step 5/5.</text>
</comment>
<dbReference type="InterPro" id="IPR013785">
    <property type="entry name" value="Aldolase_TIM"/>
</dbReference>
<comment type="similarity">
    <text evidence="8 9">Belongs to the TrpA family.</text>
</comment>
<dbReference type="EC" id="4.2.1.20" evidence="8"/>
<dbReference type="EMBL" id="BNAG01000003">
    <property type="protein sequence ID" value="GHE69417.1"/>
    <property type="molecule type" value="Genomic_DNA"/>
</dbReference>
<feature type="active site" description="Proton acceptor" evidence="8">
    <location>
        <position position="69"/>
    </location>
</feature>
<organism evidence="10 11">
    <name type="scientific">Roseivirga thermotolerans</name>
    <dbReference type="NCBI Taxonomy" id="1758176"/>
    <lineage>
        <taxon>Bacteria</taxon>
        <taxon>Pseudomonadati</taxon>
        <taxon>Bacteroidota</taxon>
        <taxon>Cytophagia</taxon>
        <taxon>Cytophagales</taxon>
        <taxon>Roseivirgaceae</taxon>
        <taxon>Roseivirga</taxon>
    </lineage>
</organism>
<comment type="caution">
    <text evidence="10">The sequence shown here is derived from an EMBL/GenBank/DDBJ whole genome shotgun (WGS) entry which is preliminary data.</text>
</comment>
<evidence type="ECO:0000256" key="4">
    <source>
        <dbReference type="ARBA" id="ARBA00022822"/>
    </source>
</evidence>
<evidence type="ECO:0000256" key="5">
    <source>
        <dbReference type="ARBA" id="ARBA00023141"/>
    </source>
</evidence>
<keyword evidence="4 8" id="KW-0822">Tryptophan biosynthesis</keyword>
<accession>A0ABQ3I718</accession>
<keyword evidence="6 8" id="KW-0456">Lyase</keyword>
<keyword evidence="3 8" id="KW-0028">Amino-acid biosynthesis</keyword>
<dbReference type="InterPro" id="IPR002028">
    <property type="entry name" value="Trp_synthase_suA"/>
</dbReference>
<comment type="subunit">
    <text evidence="2 8">Tetramer of two alpha and two beta chains.</text>
</comment>
<gene>
    <name evidence="8 10" type="primary">trpA</name>
    <name evidence="10" type="ORF">GCM10011340_26730</name>
</gene>
<comment type="function">
    <text evidence="8">The alpha subunit is responsible for the aldol cleavage of indoleglycerol phosphate to indole and glyceraldehyde 3-phosphate.</text>
</comment>
<dbReference type="NCBIfam" id="TIGR00262">
    <property type="entry name" value="trpA"/>
    <property type="match status" value="1"/>
</dbReference>
<keyword evidence="5 8" id="KW-0057">Aromatic amino acid biosynthesis</keyword>
<comment type="catalytic activity">
    <reaction evidence="7 8">
        <text>(1S,2R)-1-C-(indol-3-yl)glycerol 3-phosphate + L-serine = D-glyceraldehyde 3-phosphate + L-tryptophan + H2O</text>
        <dbReference type="Rhea" id="RHEA:10532"/>
        <dbReference type="ChEBI" id="CHEBI:15377"/>
        <dbReference type="ChEBI" id="CHEBI:33384"/>
        <dbReference type="ChEBI" id="CHEBI:57912"/>
        <dbReference type="ChEBI" id="CHEBI:58866"/>
        <dbReference type="ChEBI" id="CHEBI:59776"/>
        <dbReference type="EC" id="4.2.1.20"/>
    </reaction>
</comment>
<dbReference type="HAMAP" id="MF_00131">
    <property type="entry name" value="Trp_synth_alpha"/>
    <property type="match status" value="1"/>
</dbReference>
<evidence type="ECO:0000313" key="11">
    <source>
        <dbReference type="Proteomes" id="UP000658258"/>
    </source>
</evidence>
<dbReference type="PROSITE" id="PS00167">
    <property type="entry name" value="TRP_SYNTHASE_ALPHA"/>
    <property type="match status" value="1"/>
</dbReference>
<evidence type="ECO:0000256" key="9">
    <source>
        <dbReference type="RuleBase" id="RU003662"/>
    </source>
</evidence>
<proteinExistence type="inferred from homology"/>
<dbReference type="PANTHER" id="PTHR43406">
    <property type="entry name" value="TRYPTOPHAN SYNTHASE, ALPHA CHAIN"/>
    <property type="match status" value="1"/>
</dbReference>